<proteinExistence type="predicted"/>
<reference evidence="3" key="2">
    <citation type="submission" date="2014-07" db="EMBL/GenBank/DDBJ databases">
        <authorList>
            <person name="Hull J."/>
        </authorList>
    </citation>
    <scope>NUCLEOTIDE SEQUENCE</scope>
</reference>
<evidence type="ECO:0000313" key="3">
    <source>
        <dbReference type="EMBL" id="JAG08614.1"/>
    </source>
</evidence>
<feature type="compositionally biased region" description="Basic and acidic residues" evidence="2">
    <location>
        <begin position="306"/>
        <end position="315"/>
    </location>
</feature>
<dbReference type="AlphaFoldDB" id="A0A0A9WLK3"/>
<keyword evidence="1" id="KW-0175">Coiled coil</keyword>
<accession>A0A0A9WLK3</accession>
<evidence type="ECO:0000313" key="4">
    <source>
        <dbReference type="EMBL" id="JAG65558.1"/>
    </source>
</evidence>
<feature type="region of interest" description="Disordered" evidence="2">
    <location>
        <begin position="198"/>
        <end position="277"/>
    </location>
</feature>
<name>A0A0A9WLK3_LYGHE</name>
<gene>
    <name evidence="3" type="ORF">CM83_3866</name>
</gene>
<evidence type="ECO:0000256" key="1">
    <source>
        <dbReference type="SAM" id="Coils"/>
    </source>
</evidence>
<feature type="region of interest" description="Disordered" evidence="2">
    <location>
        <begin position="306"/>
        <end position="358"/>
    </location>
</feature>
<organism evidence="3">
    <name type="scientific">Lygus hesperus</name>
    <name type="common">Western plant bug</name>
    <dbReference type="NCBI Taxonomy" id="30085"/>
    <lineage>
        <taxon>Eukaryota</taxon>
        <taxon>Metazoa</taxon>
        <taxon>Ecdysozoa</taxon>
        <taxon>Arthropoda</taxon>
        <taxon>Hexapoda</taxon>
        <taxon>Insecta</taxon>
        <taxon>Pterygota</taxon>
        <taxon>Neoptera</taxon>
        <taxon>Paraneoptera</taxon>
        <taxon>Hemiptera</taxon>
        <taxon>Heteroptera</taxon>
        <taxon>Panheteroptera</taxon>
        <taxon>Cimicomorpha</taxon>
        <taxon>Miridae</taxon>
        <taxon>Mirini</taxon>
        <taxon>Lygus</taxon>
    </lineage>
</organism>
<protein>
    <submittedName>
        <fullName evidence="3">Uncharacterized protein</fullName>
    </submittedName>
</protein>
<sequence>MPLKTKIANIIKRSNSFCDGSKYETGTQPLIKVEHSVHDCYSTDAIDVVKCKKGLDVNAPMGWCGGDFNEAGTLERDIVRNVTEEGQNKNTLVDELYKSNHELRIKLAGAENKIAQLRLRIEAHCECCSRGLGVEDYAEQKEYNDWSSGYSGMETFHQMNIRKSNGLASDPSPYLIKTTEDILNPYIKVKRWQDAMDSRNVKENESSTGSTYALRRSSRPLSPHNVSARSAPVPRAESPSSGVSNDYVLPNSPMASRCNAPNMIDTSRRYESSGQVDRNRCYQRKSFELGGNIKVESCEDRIPVNLRRETTKTTPEEWYLSPGHNQRQSDSSQSTNLNSNESFKSTSHTLIGESITAS</sequence>
<evidence type="ECO:0000256" key="2">
    <source>
        <dbReference type="SAM" id="MobiDB-lite"/>
    </source>
</evidence>
<reference evidence="4" key="3">
    <citation type="submission" date="2014-09" db="EMBL/GenBank/DDBJ databases">
        <authorList>
            <person name="Magalhaes I.L.F."/>
            <person name="Oliveira U."/>
            <person name="Santos F.R."/>
            <person name="Vidigal T.H.D.A."/>
            <person name="Brescovit A.D."/>
            <person name="Santos A.J."/>
        </authorList>
    </citation>
    <scope>NUCLEOTIDE SEQUENCE</scope>
</reference>
<dbReference type="EMBL" id="GBHO01034990">
    <property type="protein sequence ID" value="JAG08614.1"/>
    <property type="molecule type" value="Transcribed_RNA"/>
</dbReference>
<feature type="compositionally biased region" description="Polar residues" evidence="2">
    <location>
        <begin position="323"/>
        <end position="358"/>
    </location>
</feature>
<feature type="coiled-coil region" evidence="1">
    <location>
        <begin position="93"/>
        <end position="120"/>
    </location>
</feature>
<dbReference type="EMBL" id="GBRD01000263">
    <property type="protein sequence ID" value="JAG65558.1"/>
    <property type="molecule type" value="Transcribed_RNA"/>
</dbReference>
<reference evidence="3" key="1">
    <citation type="journal article" date="2014" name="PLoS ONE">
        <title>Transcriptome-Based Identification of ABC Transporters in the Western Tarnished Plant Bug Lygus hesperus.</title>
        <authorList>
            <person name="Hull J.J."/>
            <person name="Chaney K."/>
            <person name="Geib S.M."/>
            <person name="Fabrick J.A."/>
            <person name="Brent C.S."/>
            <person name="Walsh D."/>
            <person name="Lavine L.C."/>
        </authorList>
    </citation>
    <scope>NUCLEOTIDE SEQUENCE</scope>
</reference>